<dbReference type="PANTHER" id="PTHR35007:SF2">
    <property type="entry name" value="PILUS ASSEMBLE PROTEIN"/>
    <property type="match status" value="1"/>
</dbReference>
<dbReference type="Proteomes" id="UP000054023">
    <property type="component" value="Unassembled WGS sequence"/>
</dbReference>
<evidence type="ECO:0000313" key="8">
    <source>
        <dbReference type="EMBL" id="KUG58937.1"/>
    </source>
</evidence>
<feature type="domain" description="Type II secretion system protein GspF" evidence="7">
    <location>
        <begin position="179"/>
        <end position="301"/>
    </location>
</feature>
<dbReference type="STRING" id="317018.AVL63_02635"/>
<evidence type="ECO:0000313" key="9">
    <source>
        <dbReference type="Proteomes" id="UP000054023"/>
    </source>
</evidence>
<evidence type="ECO:0000256" key="3">
    <source>
        <dbReference type="ARBA" id="ARBA00022692"/>
    </source>
</evidence>
<keyword evidence="3 6" id="KW-0812">Transmembrane</keyword>
<name>A0A0W8IG63_9MICC</name>
<keyword evidence="2" id="KW-1003">Cell membrane</keyword>
<dbReference type="OrthoDB" id="5185234at2"/>
<reference evidence="9" key="1">
    <citation type="submission" date="2015-12" db="EMBL/GenBank/DDBJ databases">
        <authorList>
            <person name="Nair G.R."/>
            <person name="Kaur G."/>
            <person name="Mayilraj S."/>
        </authorList>
    </citation>
    <scope>NUCLEOTIDE SEQUENCE [LARGE SCALE GENOMIC DNA]</scope>
    <source>
        <strain evidence="9">CD08_7</strain>
    </source>
</reference>
<dbReference type="RefSeq" id="WP_058888620.1">
    <property type="nucleotide sequence ID" value="NZ_LQBM01000003.1"/>
</dbReference>
<sequence length="314" mass="33562">MNHAVFGWVLICGMLLGVGLLMIFRALPVNNRPSFSNRVAPYLRFTDARFALTEPGVESTLALGALARMLTPPIRQAGRHLDRFGLDAEELRHRLGQANSRLSPSDYRLQQLGLGVLGALLGTVLSLLGAWAGSVNGISAAVIVLGLAGAGVALRDNLLTGQVRRRQARMLAEFPTIAEMIALAVSAGEGAPGAFSRVGRLARGELALELTRVLHQTQAGTSFSTALKHMSTRVGSAPISRFLEGIIVAMERGTPLAEVMHAQAHDVRELSRRELIETAGKKEIGMLIPLVFGVLPLTVLFAIYPGLSLLEIGI</sequence>
<evidence type="ECO:0000256" key="2">
    <source>
        <dbReference type="ARBA" id="ARBA00022475"/>
    </source>
</evidence>
<evidence type="ECO:0000256" key="1">
    <source>
        <dbReference type="ARBA" id="ARBA00004651"/>
    </source>
</evidence>
<comment type="caution">
    <text evidence="8">The sequence shown here is derived from an EMBL/GenBank/DDBJ whole genome shotgun (WGS) entry which is preliminary data.</text>
</comment>
<comment type="subcellular location">
    <subcellularLocation>
        <location evidence="1">Cell membrane</location>
        <topology evidence="1">Multi-pass membrane protein</topology>
    </subcellularLocation>
</comment>
<dbReference type="Pfam" id="PF00482">
    <property type="entry name" value="T2SSF"/>
    <property type="match status" value="1"/>
</dbReference>
<keyword evidence="5 6" id="KW-0472">Membrane</keyword>
<dbReference type="InterPro" id="IPR018076">
    <property type="entry name" value="T2SS_GspF_dom"/>
</dbReference>
<evidence type="ECO:0000256" key="6">
    <source>
        <dbReference type="SAM" id="Phobius"/>
    </source>
</evidence>
<organism evidence="8 9">
    <name type="scientific">Nesterenkonia jeotgali</name>
    <dbReference type="NCBI Taxonomy" id="317018"/>
    <lineage>
        <taxon>Bacteria</taxon>
        <taxon>Bacillati</taxon>
        <taxon>Actinomycetota</taxon>
        <taxon>Actinomycetes</taxon>
        <taxon>Micrococcales</taxon>
        <taxon>Micrococcaceae</taxon>
        <taxon>Nesterenkonia</taxon>
    </lineage>
</organism>
<feature type="transmembrane region" description="Helical" evidence="6">
    <location>
        <begin position="138"/>
        <end position="159"/>
    </location>
</feature>
<protein>
    <recommendedName>
        <fullName evidence="7">Type II secretion system protein GspF domain-containing protein</fullName>
    </recommendedName>
</protein>
<accession>A0A0W8IG63</accession>
<feature type="transmembrane region" description="Helical" evidence="6">
    <location>
        <begin position="284"/>
        <end position="304"/>
    </location>
</feature>
<feature type="transmembrane region" description="Helical" evidence="6">
    <location>
        <begin position="112"/>
        <end position="132"/>
    </location>
</feature>
<proteinExistence type="predicted"/>
<dbReference type="AlphaFoldDB" id="A0A0W8IG63"/>
<evidence type="ECO:0000256" key="4">
    <source>
        <dbReference type="ARBA" id="ARBA00022989"/>
    </source>
</evidence>
<feature type="transmembrane region" description="Helical" evidence="6">
    <location>
        <begin position="6"/>
        <end position="27"/>
    </location>
</feature>
<keyword evidence="9" id="KW-1185">Reference proteome</keyword>
<gene>
    <name evidence="8" type="ORF">AVL63_02635</name>
</gene>
<keyword evidence="4 6" id="KW-1133">Transmembrane helix</keyword>
<dbReference type="GO" id="GO:0005886">
    <property type="term" value="C:plasma membrane"/>
    <property type="evidence" value="ECO:0007669"/>
    <property type="project" value="UniProtKB-SubCell"/>
</dbReference>
<evidence type="ECO:0000256" key="5">
    <source>
        <dbReference type="ARBA" id="ARBA00023136"/>
    </source>
</evidence>
<evidence type="ECO:0000259" key="7">
    <source>
        <dbReference type="Pfam" id="PF00482"/>
    </source>
</evidence>
<dbReference type="PANTHER" id="PTHR35007">
    <property type="entry name" value="INTEGRAL MEMBRANE PROTEIN-RELATED"/>
    <property type="match status" value="1"/>
</dbReference>
<dbReference type="EMBL" id="LQBM01000003">
    <property type="protein sequence ID" value="KUG58937.1"/>
    <property type="molecule type" value="Genomic_DNA"/>
</dbReference>